<dbReference type="EMBL" id="CM043016">
    <property type="protein sequence ID" value="KAI4467671.1"/>
    <property type="molecule type" value="Genomic_DNA"/>
</dbReference>
<protein>
    <submittedName>
        <fullName evidence="1">Long-chain-fatty-acid--coa ligase</fullName>
    </submittedName>
</protein>
<sequence length="592" mass="66935">MSTLLKLRQRYKWTPKNLNVISKRYQQTKTQIKRLPRYQPIDVVPVFRRASNFTDKVALRDSFGHYTYGNLFMGAKELSNEVSQTLSEGNILNQKVLYLCGNNANYILTQWAIWMSGHIAVPLSPLHPQNLLEYYANDSNAKLIVTTTEYADLIQRVSKNCKTKLLVLDDKLRQNASQMNPVKQSDMEGGLPPDFYNKSNAMILYTSGTTGNPKGVVLSHKNLVSQITCLIDAWKWSEKDTLLHTLPLHHVHGIVNALLCPHYIGAKCIMLPKFDANTVWAYLLGINTNPDDRRISVYMAVPTIYSRLINEHQKVFSSDSKMVEYIRTTLKNKLRLMVSGSAPLPATIYEKWFEISGHKLLERYGMTEIGMCLSNEYDSDRTPGYVGIPLPGVSVRLVRKIDDGEDNYLSLLESTNVKGVVNTNTTNNMDSEGNPVGELQVKGDNVFREYYNKPQATEQEFTIDGWFKTGDIAEYSLKDKKFKLLGRQSVDIIKSGGYKISALSIETQILEHPGIADCAVVGVKDDEWGQKIVALVVLKPKVETFKIEEFNEWAKPRMAGYCIPKEVKIVTSIPKNAMGKVNKKELVQSLFA</sequence>
<keyword evidence="2" id="KW-1185">Reference proteome</keyword>
<keyword evidence="1" id="KW-0436">Ligase</keyword>
<reference evidence="1" key="1">
    <citation type="submission" date="2022-04" db="EMBL/GenBank/DDBJ databases">
        <title>Chromosome-scale genome assembly of Holotrichia oblita Faldermann.</title>
        <authorList>
            <person name="Rongchong L."/>
        </authorList>
    </citation>
    <scope>NUCLEOTIDE SEQUENCE</scope>
    <source>
        <strain evidence="1">81SQS9</strain>
    </source>
</reference>
<name>A0ACB9TLH0_HOLOL</name>
<comment type="caution">
    <text evidence="1">The sequence shown here is derived from an EMBL/GenBank/DDBJ whole genome shotgun (WGS) entry which is preliminary data.</text>
</comment>
<gene>
    <name evidence="1" type="ORF">MML48_2g00000983</name>
</gene>
<accession>A0ACB9TLH0</accession>
<evidence type="ECO:0000313" key="2">
    <source>
        <dbReference type="Proteomes" id="UP001056778"/>
    </source>
</evidence>
<organism evidence="1 2">
    <name type="scientific">Holotrichia oblita</name>
    <name type="common">Chafer beetle</name>
    <dbReference type="NCBI Taxonomy" id="644536"/>
    <lineage>
        <taxon>Eukaryota</taxon>
        <taxon>Metazoa</taxon>
        <taxon>Ecdysozoa</taxon>
        <taxon>Arthropoda</taxon>
        <taxon>Hexapoda</taxon>
        <taxon>Insecta</taxon>
        <taxon>Pterygota</taxon>
        <taxon>Neoptera</taxon>
        <taxon>Endopterygota</taxon>
        <taxon>Coleoptera</taxon>
        <taxon>Polyphaga</taxon>
        <taxon>Scarabaeiformia</taxon>
        <taxon>Scarabaeidae</taxon>
        <taxon>Melolonthinae</taxon>
        <taxon>Holotrichia</taxon>
    </lineage>
</organism>
<dbReference type="Proteomes" id="UP001056778">
    <property type="component" value="Chromosome 2"/>
</dbReference>
<proteinExistence type="predicted"/>
<evidence type="ECO:0000313" key="1">
    <source>
        <dbReference type="EMBL" id="KAI4467671.1"/>
    </source>
</evidence>